<reference evidence="1 2" key="1">
    <citation type="submission" date="2023-02" db="EMBL/GenBank/DDBJ databases">
        <title>Population genomics of bacteria associated with diatom.</title>
        <authorList>
            <person name="Xie J."/>
            <person name="Wang H."/>
        </authorList>
    </citation>
    <scope>NUCLEOTIDE SEQUENCE [LARGE SCALE GENOMIC DNA]</scope>
    <source>
        <strain evidence="1 2">PT47_8</strain>
    </source>
</reference>
<dbReference type="CDD" id="cd00586">
    <property type="entry name" value="4HBT"/>
    <property type="match status" value="1"/>
</dbReference>
<dbReference type="Proteomes" id="UP001218364">
    <property type="component" value="Unassembled WGS sequence"/>
</dbReference>
<proteinExistence type="predicted"/>
<organism evidence="1 2">
    <name type="scientific">Phaeobacter gallaeciensis</name>
    <dbReference type="NCBI Taxonomy" id="60890"/>
    <lineage>
        <taxon>Bacteria</taxon>
        <taxon>Pseudomonadati</taxon>
        <taxon>Pseudomonadota</taxon>
        <taxon>Alphaproteobacteria</taxon>
        <taxon>Rhodobacterales</taxon>
        <taxon>Roseobacteraceae</taxon>
        <taxon>Phaeobacter</taxon>
    </lineage>
</organism>
<dbReference type="RefSeq" id="WP_065270259.1">
    <property type="nucleotide sequence ID" value="NZ_CP015124.1"/>
</dbReference>
<dbReference type="Gene3D" id="3.10.129.10">
    <property type="entry name" value="Hotdog Thioesterase"/>
    <property type="match status" value="1"/>
</dbReference>
<comment type="caution">
    <text evidence="1">The sequence shown here is derived from an EMBL/GenBank/DDBJ whole genome shotgun (WGS) entry which is preliminary data.</text>
</comment>
<evidence type="ECO:0000313" key="2">
    <source>
        <dbReference type="Proteomes" id="UP001218364"/>
    </source>
</evidence>
<dbReference type="InterPro" id="IPR029069">
    <property type="entry name" value="HotDog_dom_sf"/>
</dbReference>
<dbReference type="EMBL" id="JARCJK010000001">
    <property type="protein sequence ID" value="MDE4164670.1"/>
    <property type="molecule type" value="Genomic_DNA"/>
</dbReference>
<dbReference type="Pfam" id="PF13279">
    <property type="entry name" value="4HBT_2"/>
    <property type="match status" value="1"/>
</dbReference>
<dbReference type="SUPFAM" id="SSF54637">
    <property type="entry name" value="Thioesterase/thiol ester dehydrase-isomerase"/>
    <property type="match status" value="1"/>
</dbReference>
<accession>A0ABD4X5J4</accession>
<dbReference type="AlphaFoldDB" id="A0ABD4X5J4"/>
<name>A0ABD4X5J4_9RHOB</name>
<sequence>MKLLYLTPLDAETQLAQGIDHPCPVAIADKVRFSELDLLNHVNNKAYLGWFESTRVTYFDTHCARHFSGGPMPRTVMRNSNVHYLKEMLLGESYISTARVLSFRNTSYVMEQQIWSGDLRTRLEAVMVLRTADGSAGQPIPDSLKQQFLDLDGATDLSQ</sequence>
<evidence type="ECO:0000313" key="1">
    <source>
        <dbReference type="EMBL" id="MDE4164670.1"/>
    </source>
</evidence>
<protein>
    <submittedName>
        <fullName evidence="1">Acyl-CoA thioesterase</fullName>
    </submittedName>
</protein>
<gene>
    <name evidence="1" type="ORF">PXK24_03130</name>
</gene>